<evidence type="ECO:0000313" key="3">
    <source>
        <dbReference type="EMBL" id="QSX78836.1"/>
    </source>
</evidence>
<feature type="compositionally biased region" description="Basic and acidic residues" evidence="1">
    <location>
        <begin position="225"/>
        <end position="278"/>
    </location>
</feature>
<name>A0A974XZW0_9GAMM</name>
<feature type="region of interest" description="Disordered" evidence="1">
    <location>
        <begin position="196"/>
        <end position="278"/>
    </location>
</feature>
<feature type="signal peptide" evidence="2">
    <location>
        <begin position="1"/>
        <end position="25"/>
    </location>
</feature>
<organism evidence="3 4">
    <name type="scientific">Agrilutibacter solisilvae</name>
    <dbReference type="NCBI Taxonomy" id="2763317"/>
    <lineage>
        <taxon>Bacteria</taxon>
        <taxon>Pseudomonadati</taxon>
        <taxon>Pseudomonadota</taxon>
        <taxon>Gammaproteobacteria</taxon>
        <taxon>Lysobacterales</taxon>
        <taxon>Lysobacteraceae</taxon>
        <taxon>Agrilutibacter</taxon>
    </lineage>
</organism>
<keyword evidence="2" id="KW-0732">Signal</keyword>
<dbReference type="KEGG" id="lsf:I8J32_002610"/>
<reference evidence="3 4" key="1">
    <citation type="submission" date="2021-03" db="EMBL/GenBank/DDBJ databases">
        <title>Lysobacter sp. nov. isolated from soil of gangwondo yeongwol, south Korea.</title>
        <authorList>
            <person name="Kim K.R."/>
            <person name="Kim K.H."/>
            <person name="Jeon C.O."/>
        </authorList>
    </citation>
    <scope>NUCLEOTIDE SEQUENCE [LARGE SCALE GENOMIC DNA]</scope>
    <source>
        <strain evidence="3 4">R19</strain>
    </source>
</reference>
<keyword evidence="4" id="KW-1185">Reference proteome</keyword>
<gene>
    <name evidence="3" type="ORF">I8J32_002610</name>
</gene>
<proteinExistence type="predicted"/>
<accession>A0A974XZW0</accession>
<evidence type="ECO:0000313" key="4">
    <source>
        <dbReference type="Proteomes" id="UP000639274"/>
    </source>
</evidence>
<feature type="compositionally biased region" description="Low complexity" evidence="1">
    <location>
        <begin position="200"/>
        <end position="212"/>
    </location>
</feature>
<feature type="chain" id="PRO_5036847120" evidence="2">
    <location>
        <begin position="26"/>
        <end position="278"/>
    </location>
</feature>
<dbReference type="RefSeq" id="WP_200615378.1">
    <property type="nucleotide sequence ID" value="NZ_CP071518.1"/>
</dbReference>
<protein>
    <submittedName>
        <fullName evidence="3">Uncharacterized protein</fullName>
    </submittedName>
</protein>
<sequence length="278" mass="28753">MAANKTHLFMALSAALLLIGAPALAQDAPPDTVEDGGVPRDRLVDEYADTLFEGDEIAAGEAVTALRTGGDFTVTTTVTRQVTNPDGTPATNPDGTPVMETVAIESLVPNPNGPMGWGEVDHSLGLAEAMVENGSALSMEEALLGEAVTTTVTNPDGTTTTTTTYGGGLLDMRADGMGWGQIAKELGFKSLGEIKGKGSAGASAQGGTQVATKSGRGGHGVVAKADAKGHKVERPTGKADRASKPDRVAKVDRPQKVERPSRPERPERPAKPERHGRP</sequence>
<evidence type="ECO:0000256" key="2">
    <source>
        <dbReference type="SAM" id="SignalP"/>
    </source>
</evidence>
<dbReference type="AlphaFoldDB" id="A0A974XZW0"/>
<evidence type="ECO:0000256" key="1">
    <source>
        <dbReference type="SAM" id="MobiDB-lite"/>
    </source>
</evidence>
<dbReference type="EMBL" id="CP071518">
    <property type="protein sequence ID" value="QSX78836.1"/>
    <property type="molecule type" value="Genomic_DNA"/>
</dbReference>
<dbReference type="Proteomes" id="UP000639274">
    <property type="component" value="Chromosome"/>
</dbReference>